<feature type="chain" id="PRO_5029515652" evidence="2">
    <location>
        <begin position="20"/>
        <end position="81"/>
    </location>
</feature>
<reference evidence="3 4" key="1">
    <citation type="submission" date="2020-04" db="EMBL/GenBank/DDBJ databases">
        <title>Genome sequencing of novel species.</title>
        <authorList>
            <person name="Heo J."/>
            <person name="Kim S.-J."/>
            <person name="Kim J.-S."/>
            <person name="Hong S.-B."/>
            <person name="Kwon S.-W."/>
        </authorList>
    </citation>
    <scope>NUCLEOTIDE SEQUENCE [LARGE SCALE GENOMIC DNA]</scope>
    <source>
        <strain evidence="3 4">CJU-R4</strain>
    </source>
</reference>
<feature type="compositionally biased region" description="Polar residues" evidence="1">
    <location>
        <begin position="14"/>
        <end position="36"/>
    </location>
</feature>
<accession>A0A7L5DHD2</accession>
<dbReference type="KEGG" id="srho:HH216_04390"/>
<dbReference type="Proteomes" id="UP000501128">
    <property type="component" value="Chromosome"/>
</dbReference>
<sequence>MLTLLLTALSLVSQPNSTAETASTAAVGQYAQQPQPRRSGRRIDQTKPLPDTTQKKGRPKQPASVDSLRRGGATRVDTVRA</sequence>
<keyword evidence="2" id="KW-0732">Signal</keyword>
<feature type="signal peptide" evidence="2">
    <location>
        <begin position="1"/>
        <end position="19"/>
    </location>
</feature>
<feature type="region of interest" description="Disordered" evidence="1">
    <location>
        <begin position="14"/>
        <end position="81"/>
    </location>
</feature>
<dbReference type="RefSeq" id="WP_169549688.1">
    <property type="nucleotide sequence ID" value="NZ_CP051677.1"/>
</dbReference>
<evidence type="ECO:0000313" key="4">
    <source>
        <dbReference type="Proteomes" id="UP000501128"/>
    </source>
</evidence>
<dbReference type="AlphaFoldDB" id="A0A7L5DHD2"/>
<dbReference type="EMBL" id="CP051677">
    <property type="protein sequence ID" value="QJD77744.1"/>
    <property type="molecule type" value="Genomic_DNA"/>
</dbReference>
<keyword evidence="4" id="KW-1185">Reference proteome</keyword>
<name>A0A7L5DHD2_9BACT</name>
<evidence type="ECO:0000256" key="2">
    <source>
        <dbReference type="SAM" id="SignalP"/>
    </source>
</evidence>
<evidence type="ECO:0000313" key="3">
    <source>
        <dbReference type="EMBL" id="QJD77744.1"/>
    </source>
</evidence>
<proteinExistence type="predicted"/>
<gene>
    <name evidence="3" type="ORF">HH216_04390</name>
</gene>
<evidence type="ECO:0000256" key="1">
    <source>
        <dbReference type="SAM" id="MobiDB-lite"/>
    </source>
</evidence>
<protein>
    <submittedName>
        <fullName evidence="3">Uncharacterized protein</fullName>
    </submittedName>
</protein>
<organism evidence="3 4">
    <name type="scientific">Spirosoma rhododendri</name>
    <dbReference type="NCBI Taxonomy" id="2728024"/>
    <lineage>
        <taxon>Bacteria</taxon>
        <taxon>Pseudomonadati</taxon>
        <taxon>Bacteroidota</taxon>
        <taxon>Cytophagia</taxon>
        <taxon>Cytophagales</taxon>
        <taxon>Cytophagaceae</taxon>
        <taxon>Spirosoma</taxon>
    </lineage>
</organism>